<dbReference type="InterPro" id="IPR003790">
    <property type="entry name" value="GHL10"/>
</dbReference>
<protein>
    <recommendedName>
        <fullName evidence="4">Glycosyl hydrolase-like 10 domain-containing protein</fullName>
    </recommendedName>
</protein>
<keyword evidence="1 3" id="KW-0732">Signal</keyword>
<dbReference type="InterPro" id="IPR029062">
    <property type="entry name" value="Class_I_gatase-like"/>
</dbReference>
<dbReference type="Gene3D" id="3.20.20.80">
    <property type="entry name" value="Glycosidases"/>
    <property type="match status" value="1"/>
</dbReference>
<evidence type="ECO:0000256" key="2">
    <source>
        <dbReference type="SAM" id="MobiDB-lite"/>
    </source>
</evidence>
<dbReference type="Proteomes" id="UP000320055">
    <property type="component" value="Unassembled WGS sequence"/>
</dbReference>
<accession>A0A563VNA1</accession>
<dbReference type="AlphaFoldDB" id="A0A563VNA1"/>
<reference evidence="5 6" key="1">
    <citation type="submission" date="2019-01" db="EMBL/GenBank/DDBJ databases">
        <authorList>
            <person name="Brito A."/>
        </authorList>
    </citation>
    <scope>NUCLEOTIDE SEQUENCE [LARGE SCALE GENOMIC DNA]</scope>
    <source>
        <strain evidence="5">1</strain>
    </source>
</reference>
<feature type="compositionally biased region" description="Polar residues" evidence="2">
    <location>
        <begin position="339"/>
        <end position="361"/>
    </location>
</feature>
<dbReference type="SUPFAM" id="SSF51445">
    <property type="entry name" value="(Trans)glycosidases"/>
    <property type="match status" value="1"/>
</dbReference>
<evidence type="ECO:0000313" key="5">
    <source>
        <dbReference type="EMBL" id="VEP12936.1"/>
    </source>
</evidence>
<dbReference type="EMBL" id="CAACVJ010000082">
    <property type="protein sequence ID" value="VEP12936.1"/>
    <property type="molecule type" value="Genomic_DNA"/>
</dbReference>
<feature type="domain" description="Glycosyl hydrolase-like 10" evidence="4">
    <location>
        <begin position="414"/>
        <end position="690"/>
    </location>
</feature>
<feature type="region of interest" description="Disordered" evidence="2">
    <location>
        <begin position="246"/>
        <end position="274"/>
    </location>
</feature>
<sequence>MANATQKRQKFQRIRVLQILKPRKLLTYLCLSSLSLFSSPVMAAESVLGVVKSVENTPQWEEITTRLNQIGVNYCVVETKNWRQEIDLGSISVLLLPSVGSFNGSQTVALEQWMNKGGKVIVTGPTANLSPPSIRERLRSLFGAYWAYPLASPTTLELSANTPSQWNGRTLLENTFMGAAVIPTDNNGQTAANWIVESNPPAAIVTDNSTVLGWRWGSNAVADASLDTAWLQASLNRYGISTYGRFTPENQDTEEKPCRPEIVPQNESQPFIPGWELENNPSPESRFDSLGNNGFALQEKETMIQELEGLIGRFETTLLTADARASQINSSTSELINQLISQGSQNSSKSATKQVSDSTYPQAHKALEKAKTQFQQFLESIEQGRYSQAKRQWLAARNTLWDDYPTDRQVATSEIRAIWLDRGTIVKARSERDLVKLFDRLEKAGINAVFFETVNSGYTIHPSKIAPQQNPLVRGWDPLEVAVKLAHERNMELHAWVWTFAAVNQRHNVILNLPEDDLGPVLSRYPDWAITDKKGDRFHYTSGKAFLDPANPGVRRYLTLLLEEIATRYDVDGIHLDYIRYPFQSPTGEYTYGYGLASRQEFEKLTGVDPVEINYGGSLWNQWTGFRLKQIDNFVASVSQRLKQKRPDLILSTAVFPIPRQERINKIQQHWEEWVREEWIDMLVPMTYALDTEQLKTLTRPLLEDFSEGKALLLPGIRLLNVPDVVAVDQMQLLRGMSAEGYALFAAENFRPSLAEIFNRLQGNLETISSEPLPHRQPFRSTQVRYRSLKQEWNYLISNHQIEMDEQVLKTWGRQADDLSVAFQQLAENPSPRNFLAAQSSLSAFRRQFPSWMEQNKTINTYQAQVWENRLETLTRLLNYGENRILSANK</sequence>
<feature type="chain" id="PRO_5022134097" description="Glycosyl hydrolase-like 10 domain-containing protein" evidence="3">
    <location>
        <begin position="44"/>
        <end position="890"/>
    </location>
</feature>
<gene>
    <name evidence="5" type="ORF">H1P_1720012</name>
</gene>
<dbReference type="PANTHER" id="PTHR43405">
    <property type="entry name" value="GLYCOSYL HYDROLASE DIGH"/>
    <property type="match status" value="1"/>
</dbReference>
<evidence type="ECO:0000313" key="6">
    <source>
        <dbReference type="Proteomes" id="UP000320055"/>
    </source>
</evidence>
<dbReference type="Pfam" id="PF02638">
    <property type="entry name" value="GHL10"/>
    <property type="match status" value="1"/>
</dbReference>
<dbReference type="PANTHER" id="PTHR43405:SF1">
    <property type="entry name" value="GLYCOSYL HYDROLASE DIGH"/>
    <property type="match status" value="1"/>
</dbReference>
<evidence type="ECO:0000256" key="1">
    <source>
        <dbReference type="ARBA" id="ARBA00022729"/>
    </source>
</evidence>
<dbReference type="Gene3D" id="3.40.50.880">
    <property type="match status" value="1"/>
</dbReference>
<name>A0A563VNA1_9CYAN</name>
<keyword evidence="6" id="KW-1185">Reference proteome</keyword>
<feature type="region of interest" description="Disordered" evidence="2">
    <location>
        <begin position="339"/>
        <end position="362"/>
    </location>
</feature>
<organism evidence="5 6">
    <name type="scientific">Hyella patelloides LEGE 07179</name>
    <dbReference type="NCBI Taxonomy" id="945734"/>
    <lineage>
        <taxon>Bacteria</taxon>
        <taxon>Bacillati</taxon>
        <taxon>Cyanobacteriota</taxon>
        <taxon>Cyanophyceae</taxon>
        <taxon>Pleurocapsales</taxon>
        <taxon>Hyellaceae</taxon>
        <taxon>Hyella</taxon>
    </lineage>
</organism>
<dbReference type="InterPro" id="IPR052177">
    <property type="entry name" value="Divisome_Glycosyl_Hydrolase"/>
</dbReference>
<proteinExistence type="predicted"/>
<feature type="signal peptide" evidence="3">
    <location>
        <begin position="1"/>
        <end position="43"/>
    </location>
</feature>
<evidence type="ECO:0000256" key="3">
    <source>
        <dbReference type="SAM" id="SignalP"/>
    </source>
</evidence>
<evidence type="ECO:0000259" key="4">
    <source>
        <dbReference type="Pfam" id="PF02638"/>
    </source>
</evidence>
<dbReference type="InterPro" id="IPR017853">
    <property type="entry name" value="GH"/>
</dbReference>